<gene>
    <name evidence="5" type="ORF">Daura_27260</name>
</gene>
<dbReference type="PANTHER" id="PTHR19375">
    <property type="entry name" value="HEAT SHOCK PROTEIN 70KDA"/>
    <property type="match status" value="1"/>
</dbReference>
<evidence type="ECO:0000313" key="6">
    <source>
        <dbReference type="Proteomes" id="UP001058003"/>
    </source>
</evidence>
<feature type="compositionally biased region" description="Basic residues" evidence="4">
    <location>
        <begin position="319"/>
        <end position="330"/>
    </location>
</feature>
<proteinExistence type="predicted"/>
<reference evidence="5" key="1">
    <citation type="submission" date="2021-04" db="EMBL/GenBank/DDBJ databases">
        <title>Dactylosporangium aurantiacum NRRL B-8018 full assembly.</title>
        <authorList>
            <person name="Hartkoorn R.C."/>
            <person name="Beaudoing E."/>
            <person name="Hot D."/>
        </authorList>
    </citation>
    <scope>NUCLEOTIDE SEQUENCE</scope>
    <source>
        <strain evidence="5">NRRL B-8018</strain>
    </source>
</reference>
<feature type="compositionally biased region" description="Low complexity" evidence="4">
    <location>
        <begin position="288"/>
        <end position="305"/>
    </location>
</feature>
<keyword evidence="2" id="KW-0067">ATP-binding</keyword>
<feature type="compositionally biased region" description="Low complexity" evidence="4">
    <location>
        <begin position="343"/>
        <end position="389"/>
    </location>
</feature>
<feature type="region of interest" description="Disordered" evidence="4">
    <location>
        <begin position="255"/>
        <end position="389"/>
    </location>
</feature>
<feature type="compositionally biased region" description="Basic and acidic residues" evidence="4">
    <location>
        <begin position="260"/>
        <end position="273"/>
    </location>
</feature>
<keyword evidence="3" id="KW-0143">Chaperone</keyword>
<dbReference type="KEGG" id="daur:Daura_27260"/>
<evidence type="ECO:0000256" key="4">
    <source>
        <dbReference type="SAM" id="MobiDB-lite"/>
    </source>
</evidence>
<dbReference type="Pfam" id="PF00012">
    <property type="entry name" value="HSP70"/>
    <property type="match status" value="1"/>
</dbReference>
<keyword evidence="6" id="KW-1185">Reference proteome</keyword>
<dbReference type="GO" id="GO:0140662">
    <property type="term" value="F:ATP-dependent protein folding chaperone"/>
    <property type="evidence" value="ECO:0007669"/>
    <property type="project" value="InterPro"/>
</dbReference>
<evidence type="ECO:0000313" key="5">
    <source>
        <dbReference type="EMBL" id="UWZ59786.1"/>
    </source>
</evidence>
<dbReference type="Gene3D" id="3.90.640.10">
    <property type="entry name" value="Actin, Chain A, domain 4"/>
    <property type="match status" value="1"/>
</dbReference>
<dbReference type="Gene3D" id="3.30.420.40">
    <property type="match status" value="2"/>
</dbReference>
<dbReference type="InterPro" id="IPR013126">
    <property type="entry name" value="Hsp_70_fam"/>
</dbReference>
<dbReference type="GO" id="GO:0005524">
    <property type="term" value="F:ATP binding"/>
    <property type="evidence" value="ECO:0007669"/>
    <property type="project" value="UniProtKB-KW"/>
</dbReference>
<evidence type="ECO:0000256" key="3">
    <source>
        <dbReference type="ARBA" id="ARBA00023186"/>
    </source>
</evidence>
<feature type="region of interest" description="Disordered" evidence="4">
    <location>
        <begin position="1"/>
        <end position="54"/>
    </location>
</feature>
<dbReference type="Proteomes" id="UP001058003">
    <property type="component" value="Chromosome"/>
</dbReference>
<dbReference type="EMBL" id="CP073767">
    <property type="protein sequence ID" value="UWZ59786.1"/>
    <property type="molecule type" value="Genomic_DNA"/>
</dbReference>
<evidence type="ECO:0000256" key="1">
    <source>
        <dbReference type="ARBA" id="ARBA00022741"/>
    </source>
</evidence>
<keyword evidence="1" id="KW-0547">Nucleotide-binding</keyword>
<sequence length="437" mass="45413">MAGLVRRAHGPGRGPGHLTGRVAGAARRTGRRPEIAARPRPDIQEEPFTRTLTSEGARTRARIVLGGAEVAAVDLVAAVFGRVADEAVRVAGGPLGDVTVTCPVGWGASRRALPTPTAAATAAGLGPVTLVAEPVAAAHAFAGGLAVDAHVVVYDFGAGTFDASVVRRTADGFEVLAERGLADTGGLDVDAAVVAYLGTVTAARATVRTAGDAPERSVFLAGGASRTPLAATLPHQALGIVPGRAGGRRAGRFARVPAGRGDRRQRQLRDRGQLHPRRVAVRHRQPRRSGAAAPAGQGRRGAAPPDRQRRGAQPERPGGRVRGRRRRDRQGRRVEGAARPDQGGTRAATTRSGSAPTARRSPSPAPMAGWPCSARPAGRSSRSRTATTSCGCGTPGRTRCWRPAVTVSGRCAPRRRRPCRAVPCAAAPWRRCRAAAR</sequence>
<dbReference type="AlphaFoldDB" id="A0A9Q9MNU7"/>
<dbReference type="InterPro" id="IPR043129">
    <property type="entry name" value="ATPase_NBD"/>
</dbReference>
<accession>A0A9Q9MNU7</accession>
<evidence type="ECO:0000256" key="2">
    <source>
        <dbReference type="ARBA" id="ARBA00022840"/>
    </source>
</evidence>
<organism evidence="5 6">
    <name type="scientific">Dactylosporangium aurantiacum</name>
    <dbReference type="NCBI Taxonomy" id="35754"/>
    <lineage>
        <taxon>Bacteria</taxon>
        <taxon>Bacillati</taxon>
        <taxon>Actinomycetota</taxon>
        <taxon>Actinomycetes</taxon>
        <taxon>Micromonosporales</taxon>
        <taxon>Micromonosporaceae</taxon>
        <taxon>Dactylosporangium</taxon>
    </lineage>
</organism>
<feature type="compositionally biased region" description="Basic residues" evidence="4">
    <location>
        <begin position="1"/>
        <end position="10"/>
    </location>
</feature>
<dbReference type="SUPFAM" id="SSF53067">
    <property type="entry name" value="Actin-like ATPase domain"/>
    <property type="match status" value="2"/>
</dbReference>
<feature type="compositionally biased region" description="Basic residues" evidence="4">
    <location>
        <begin position="274"/>
        <end position="287"/>
    </location>
</feature>
<feature type="compositionally biased region" description="Basic and acidic residues" evidence="4">
    <location>
        <begin position="31"/>
        <end position="43"/>
    </location>
</feature>
<name>A0A9Q9MNU7_9ACTN</name>
<protein>
    <submittedName>
        <fullName evidence="5">Hsp70 family protein</fullName>
    </submittedName>
</protein>